<evidence type="ECO:0000259" key="1">
    <source>
        <dbReference type="SMART" id="SM00460"/>
    </source>
</evidence>
<dbReference type="SUPFAM" id="SSF54001">
    <property type="entry name" value="Cysteine proteinases"/>
    <property type="match status" value="1"/>
</dbReference>
<gene>
    <name evidence="2" type="ORF">MTTB_07300</name>
</gene>
<protein>
    <recommendedName>
        <fullName evidence="1">Transglutaminase-like domain-containing protein</fullName>
    </recommendedName>
</protein>
<reference evidence="2 3" key="1">
    <citation type="submission" date="2022-04" db="EMBL/GenBank/DDBJ databases">
        <title>Complete genome of Methanothermobacter tenebrarum strain RMAS.</title>
        <authorList>
            <person name="Nakamura K."/>
            <person name="Oshima K."/>
            <person name="Hattori M."/>
            <person name="Kamagata Y."/>
            <person name="Takamizawa K."/>
        </authorList>
    </citation>
    <scope>NUCLEOTIDE SEQUENCE [LARGE SCALE GENOMIC DNA]</scope>
    <source>
        <strain evidence="2 3">RMAS</strain>
    </source>
</reference>
<evidence type="ECO:0000313" key="2">
    <source>
        <dbReference type="EMBL" id="BDH79351.1"/>
    </source>
</evidence>
<dbReference type="InterPro" id="IPR002931">
    <property type="entry name" value="Transglutaminase-like"/>
</dbReference>
<dbReference type="Proteomes" id="UP000831817">
    <property type="component" value="Chromosome"/>
</dbReference>
<sequence>MVLATVGTSYAQENTTTNFELQDNSTLLSEENINETPTIMGKTPQVNETVQQAAYNDEGDVKTVKPSDVEDAAVRVNRFIQENGRLPRYVSIKNSQVSMPEYLHLLTASLTGGDTIIKNVGLPKNSTGTTLAGSIKLNDYLELAGRVYNFIESENRAPSYATYQGLKIRFESLVWLFTKAIDFKVANQRLPNYISLEKLDNIATYTIDNNNPGSTSGSAANNNSITLNDILNAAVSLKNFIEQNQRLPTYVQVANQKINPSQFLYLMAKSITQINNGKNTPISLIGANEAPNPTGAAIGELKLTEYLQVAETITGFIEANGRSPNYATTSIGSISYPNMVYAMSRILTFYKENYRLPKTVTIKMVYNQNQNTNNELSQYLVATANCQVNDPSIQALASQLTRGLTSEWDKAKAIFNWVRDNIDYNFYYNTRYGAVGTLNYRTANCCDHAHLVVALARAAGLPARYKHGICTFSSGTYGHVWAQIYIGGTWYDADATSIRNSLGVINNWNTATGTILGTYASLPF</sequence>
<dbReference type="InterPro" id="IPR018975">
    <property type="entry name" value="Pseudomurein-binding_repeat"/>
</dbReference>
<evidence type="ECO:0000313" key="3">
    <source>
        <dbReference type="Proteomes" id="UP000831817"/>
    </source>
</evidence>
<dbReference type="PANTHER" id="PTHR33490">
    <property type="entry name" value="BLR5614 PROTEIN-RELATED"/>
    <property type="match status" value="1"/>
</dbReference>
<keyword evidence="3" id="KW-1185">Reference proteome</keyword>
<dbReference type="PANTHER" id="PTHR33490:SF3">
    <property type="entry name" value="CONSERVED INTEGRAL MEMBRANE PROTEIN"/>
    <property type="match status" value="1"/>
</dbReference>
<dbReference type="Gene3D" id="3.10.620.30">
    <property type="match status" value="1"/>
</dbReference>
<dbReference type="Pfam" id="PF09373">
    <property type="entry name" value="PMBR"/>
    <property type="match status" value="4"/>
</dbReference>
<dbReference type="Pfam" id="PF01841">
    <property type="entry name" value="Transglut_core"/>
    <property type="match status" value="1"/>
</dbReference>
<dbReference type="SMART" id="SM00460">
    <property type="entry name" value="TGc"/>
    <property type="match status" value="1"/>
</dbReference>
<dbReference type="EMBL" id="AP025698">
    <property type="protein sequence ID" value="BDH79351.1"/>
    <property type="molecule type" value="Genomic_DNA"/>
</dbReference>
<dbReference type="InterPro" id="IPR038765">
    <property type="entry name" value="Papain-like_cys_pep_sf"/>
</dbReference>
<accession>A0ABM7YB74</accession>
<name>A0ABM7YB74_9EURY</name>
<proteinExistence type="predicted"/>
<organism evidence="2 3">
    <name type="scientific">Methanothermobacter tenebrarum</name>
    <dbReference type="NCBI Taxonomy" id="680118"/>
    <lineage>
        <taxon>Archaea</taxon>
        <taxon>Methanobacteriati</taxon>
        <taxon>Methanobacteriota</taxon>
        <taxon>Methanomada group</taxon>
        <taxon>Methanobacteria</taxon>
        <taxon>Methanobacteriales</taxon>
        <taxon>Methanobacteriaceae</taxon>
        <taxon>Methanothermobacter</taxon>
    </lineage>
</organism>
<feature type="domain" description="Transglutaminase-like" evidence="1">
    <location>
        <begin position="437"/>
        <end position="497"/>
    </location>
</feature>